<evidence type="ECO:0000256" key="3">
    <source>
        <dbReference type="ARBA" id="ARBA00004663"/>
    </source>
</evidence>
<comment type="function">
    <text evidence="14">Joins adenosylcobinamide-GDP and alpha-ribazole to generate adenosylcobalamin (Ado-cobalamin). Also synthesizes adenosylcobalamin 5'-phosphate from adenosylcobinamide-GDP and alpha-ribazole 5'-phosphate.</text>
</comment>
<proteinExistence type="inferred from homology"/>
<dbReference type="GO" id="GO:0008818">
    <property type="term" value="F:cobalamin 5'-phosphate synthase activity"/>
    <property type="evidence" value="ECO:0007669"/>
    <property type="project" value="InterPro"/>
</dbReference>
<evidence type="ECO:0000256" key="19">
    <source>
        <dbReference type="SAM" id="Phobius"/>
    </source>
</evidence>
<comment type="cofactor">
    <cofactor evidence="1">
        <name>Mg(2+)</name>
        <dbReference type="ChEBI" id="CHEBI:18420"/>
    </cofactor>
</comment>
<dbReference type="Proteomes" id="UP000474630">
    <property type="component" value="Chromosome"/>
</dbReference>
<evidence type="ECO:0000256" key="10">
    <source>
        <dbReference type="ARBA" id="ARBA00022692"/>
    </source>
</evidence>
<dbReference type="KEGG" id="drc:G0Q07_15315"/>
<evidence type="ECO:0000256" key="4">
    <source>
        <dbReference type="ARBA" id="ARBA00010561"/>
    </source>
</evidence>
<dbReference type="GO" id="GO:0009236">
    <property type="term" value="P:cobalamin biosynthetic process"/>
    <property type="evidence" value="ECO:0007669"/>
    <property type="project" value="UniProtKB-UniPathway"/>
</dbReference>
<keyword evidence="13 19" id="KW-0472">Membrane</keyword>
<evidence type="ECO:0000256" key="5">
    <source>
        <dbReference type="ARBA" id="ARBA00013200"/>
    </source>
</evidence>
<keyword evidence="9" id="KW-0808">Transferase</keyword>
<evidence type="ECO:0000256" key="12">
    <source>
        <dbReference type="ARBA" id="ARBA00022989"/>
    </source>
</evidence>
<dbReference type="GO" id="GO:0005886">
    <property type="term" value="C:plasma membrane"/>
    <property type="evidence" value="ECO:0007669"/>
    <property type="project" value="UniProtKB-SubCell"/>
</dbReference>
<evidence type="ECO:0000313" key="21">
    <source>
        <dbReference type="Proteomes" id="UP000474630"/>
    </source>
</evidence>
<keyword evidence="12 19" id="KW-1133">Transmembrane helix</keyword>
<dbReference type="RefSeq" id="WP_163347752.1">
    <property type="nucleotide sequence ID" value="NZ_CP048409.1"/>
</dbReference>
<keyword evidence="21" id="KW-1185">Reference proteome</keyword>
<dbReference type="UniPathway" id="UPA00148">
    <property type="reaction ID" value="UER00238"/>
</dbReference>
<accession>A0A6C0RE89</accession>
<gene>
    <name evidence="20" type="ORF">G0Q07_15315</name>
</gene>
<dbReference type="PANTHER" id="PTHR34148:SF1">
    <property type="entry name" value="ADENOSYLCOBINAMIDE-GDP RIBAZOLETRANSFERASE"/>
    <property type="match status" value="1"/>
</dbReference>
<comment type="catalytic activity">
    <reaction evidence="17">
        <text>alpha-ribazole + adenosylcob(III)inamide-GDP = adenosylcob(III)alamin + GMP + H(+)</text>
        <dbReference type="Rhea" id="RHEA:16049"/>
        <dbReference type="ChEBI" id="CHEBI:10329"/>
        <dbReference type="ChEBI" id="CHEBI:15378"/>
        <dbReference type="ChEBI" id="CHEBI:18408"/>
        <dbReference type="ChEBI" id="CHEBI:58115"/>
        <dbReference type="ChEBI" id="CHEBI:60487"/>
        <dbReference type="EC" id="2.7.8.26"/>
    </reaction>
</comment>
<name>A0A6C0RE89_9BACT</name>
<evidence type="ECO:0000256" key="18">
    <source>
        <dbReference type="ARBA" id="ARBA00049504"/>
    </source>
</evidence>
<evidence type="ECO:0000256" key="1">
    <source>
        <dbReference type="ARBA" id="ARBA00001946"/>
    </source>
</evidence>
<evidence type="ECO:0000313" key="20">
    <source>
        <dbReference type="EMBL" id="QIA08998.1"/>
    </source>
</evidence>
<sequence length="57" mass="6708">MKNEIKIFLTALMFYTRIPVGHIQGWSEKMLNKSTRYFPIIGWIVGGVGHWFFQCSE</sequence>
<feature type="transmembrane region" description="Helical" evidence="19">
    <location>
        <begin position="37"/>
        <end position="53"/>
    </location>
</feature>
<keyword evidence="11" id="KW-0460">Magnesium</keyword>
<comment type="similarity">
    <text evidence="4">Belongs to the CobS family.</text>
</comment>
<dbReference type="PANTHER" id="PTHR34148">
    <property type="entry name" value="ADENOSYLCOBINAMIDE-GDP RIBAZOLETRANSFERASE"/>
    <property type="match status" value="1"/>
</dbReference>
<evidence type="ECO:0000256" key="2">
    <source>
        <dbReference type="ARBA" id="ARBA00004651"/>
    </source>
</evidence>
<comment type="subcellular location">
    <subcellularLocation>
        <location evidence="2">Cell membrane</location>
        <topology evidence="2">Multi-pass membrane protein</topology>
    </subcellularLocation>
</comment>
<keyword evidence="10 19" id="KW-0812">Transmembrane</keyword>
<keyword evidence="7" id="KW-1003">Cell membrane</keyword>
<evidence type="ECO:0000256" key="14">
    <source>
        <dbReference type="ARBA" id="ARBA00025228"/>
    </source>
</evidence>
<feature type="transmembrane region" description="Helical" evidence="19">
    <location>
        <begin position="7"/>
        <end position="25"/>
    </location>
</feature>
<evidence type="ECO:0000256" key="6">
    <source>
        <dbReference type="ARBA" id="ARBA00015850"/>
    </source>
</evidence>
<dbReference type="AlphaFoldDB" id="A0A6C0RE89"/>
<dbReference type="EMBL" id="CP048409">
    <property type="protein sequence ID" value="QIA08998.1"/>
    <property type="molecule type" value="Genomic_DNA"/>
</dbReference>
<reference evidence="20 21" key="1">
    <citation type="submission" date="2020-02" db="EMBL/GenBank/DDBJ databases">
        <title>Genome sequencing for Draconibacterium sp. strain M1.</title>
        <authorList>
            <person name="Park S.-J."/>
        </authorList>
    </citation>
    <scope>NUCLEOTIDE SEQUENCE [LARGE SCALE GENOMIC DNA]</scope>
    <source>
        <strain evidence="20 21">M1</strain>
    </source>
</reference>
<dbReference type="GO" id="GO:0051073">
    <property type="term" value="F:adenosylcobinamide-GDP ribazoletransferase activity"/>
    <property type="evidence" value="ECO:0007669"/>
    <property type="project" value="UniProtKB-EC"/>
</dbReference>
<dbReference type="Pfam" id="PF02654">
    <property type="entry name" value="CobS"/>
    <property type="match status" value="1"/>
</dbReference>
<evidence type="ECO:0000256" key="15">
    <source>
        <dbReference type="ARBA" id="ARBA00032605"/>
    </source>
</evidence>
<evidence type="ECO:0000256" key="7">
    <source>
        <dbReference type="ARBA" id="ARBA00022475"/>
    </source>
</evidence>
<dbReference type="InterPro" id="IPR003805">
    <property type="entry name" value="CobS"/>
</dbReference>
<evidence type="ECO:0000256" key="11">
    <source>
        <dbReference type="ARBA" id="ARBA00022842"/>
    </source>
</evidence>
<organism evidence="20 21">
    <name type="scientific">Draconibacterium halophilum</name>
    <dbReference type="NCBI Taxonomy" id="2706887"/>
    <lineage>
        <taxon>Bacteria</taxon>
        <taxon>Pseudomonadati</taxon>
        <taxon>Bacteroidota</taxon>
        <taxon>Bacteroidia</taxon>
        <taxon>Marinilabiliales</taxon>
        <taxon>Prolixibacteraceae</taxon>
        <taxon>Draconibacterium</taxon>
    </lineage>
</organism>
<dbReference type="EC" id="2.7.8.26" evidence="5"/>
<evidence type="ECO:0000256" key="13">
    <source>
        <dbReference type="ARBA" id="ARBA00023136"/>
    </source>
</evidence>
<evidence type="ECO:0000256" key="8">
    <source>
        <dbReference type="ARBA" id="ARBA00022573"/>
    </source>
</evidence>
<protein>
    <recommendedName>
        <fullName evidence="6">Adenosylcobinamide-GDP ribazoletransferase</fullName>
        <ecNumber evidence="5">2.7.8.26</ecNumber>
    </recommendedName>
    <alternativeName>
        <fullName evidence="16">Cobalamin synthase</fullName>
    </alternativeName>
    <alternativeName>
        <fullName evidence="15">Cobalamin-5'-phosphate synthase</fullName>
    </alternativeName>
</protein>
<comment type="pathway">
    <text evidence="3">Cofactor biosynthesis; adenosylcobalamin biosynthesis; adenosylcobalamin from cob(II)yrinate a,c-diamide: step 7/7.</text>
</comment>
<evidence type="ECO:0000256" key="17">
    <source>
        <dbReference type="ARBA" id="ARBA00048623"/>
    </source>
</evidence>
<evidence type="ECO:0000256" key="9">
    <source>
        <dbReference type="ARBA" id="ARBA00022679"/>
    </source>
</evidence>
<evidence type="ECO:0000256" key="16">
    <source>
        <dbReference type="ARBA" id="ARBA00032853"/>
    </source>
</evidence>
<comment type="catalytic activity">
    <reaction evidence="18">
        <text>alpha-ribazole 5'-phosphate + adenosylcob(III)inamide-GDP = adenosylcob(III)alamin 5'-phosphate + GMP + H(+)</text>
        <dbReference type="Rhea" id="RHEA:23560"/>
        <dbReference type="ChEBI" id="CHEBI:15378"/>
        <dbReference type="ChEBI" id="CHEBI:57918"/>
        <dbReference type="ChEBI" id="CHEBI:58115"/>
        <dbReference type="ChEBI" id="CHEBI:60487"/>
        <dbReference type="ChEBI" id="CHEBI:60493"/>
        <dbReference type="EC" id="2.7.8.26"/>
    </reaction>
</comment>
<keyword evidence="8" id="KW-0169">Cobalamin biosynthesis</keyword>